<proteinExistence type="predicted"/>
<protein>
    <submittedName>
        <fullName evidence="2">Uncharacterized protein</fullName>
    </submittedName>
</protein>
<name>A0A4V2XZR2_9ACTN</name>
<accession>A0A4V2XZR2</accession>
<evidence type="ECO:0000313" key="2">
    <source>
        <dbReference type="EMBL" id="TDC62035.1"/>
    </source>
</evidence>
<gene>
    <name evidence="2" type="ORF">E1283_34765</name>
</gene>
<dbReference type="SUPFAM" id="SSF81901">
    <property type="entry name" value="HCP-like"/>
    <property type="match status" value="1"/>
</dbReference>
<dbReference type="SUPFAM" id="SSF48452">
    <property type="entry name" value="TPR-like"/>
    <property type="match status" value="1"/>
</dbReference>
<feature type="repeat" description="TPR" evidence="1">
    <location>
        <begin position="223"/>
        <end position="256"/>
    </location>
</feature>
<organism evidence="2 3">
    <name type="scientific">Streptomyces hainanensis</name>
    <dbReference type="NCBI Taxonomy" id="402648"/>
    <lineage>
        <taxon>Bacteria</taxon>
        <taxon>Bacillati</taxon>
        <taxon>Actinomycetota</taxon>
        <taxon>Actinomycetes</taxon>
        <taxon>Kitasatosporales</taxon>
        <taxon>Streptomycetaceae</taxon>
        <taxon>Streptomyces</taxon>
    </lineage>
</organism>
<dbReference type="EMBL" id="SMKI01000692">
    <property type="protein sequence ID" value="TDC62035.1"/>
    <property type="molecule type" value="Genomic_DNA"/>
</dbReference>
<dbReference type="Pfam" id="PF13181">
    <property type="entry name" value="TPR_8"/>
    <property type="match status" value="1"/>
</dbReference>
<evidence type="ECO:0000313" key="3">
    <source>
        <dbReference type="Proteomes" id="UP000295345"/>
    </source>
</evidence>
<keyword evidence="3" id="KW-1185">Reference proteome</keyword>
<evidence type="ECO:0000256" key="1">
    <source>
        <dbReference type="PROSITE-ProRule" id="PRU00339"/>
    </source>
</evidence>
<feature type="non-terminal residue" evidence="2">
    <location>
        <position position="728"/>
    </location>
</feature>
<dbReference type="InterPro" id="IPR019734">
    <property type="entry name" value="TPR_rpt"/>
</dbReference>
<comment type="caution">
    <text evidence="2">The sequence shown here is derived from an EMBL/GenBank/DDBJ whole genome shotgun (WGS) entry which is preliminary data.</text>
</comment>
<sequence>MSTDLFGVRVLDVDPTERRARFRVFAVYYDESWDLVDPLPADASFFFRVLWEAAAGRGGPRFGPLRDLVALDDFLDESWVDRHTHRFVERFTRVASRNTPLTADDLGRLATFHSARAGHWQDEDGLAQGDFDVWATDPRWLAPLRPGQSWGSTSYATTAEHPAPAGWRAEYADLAALDDAHAAFVHGWLLLDEGDARRAAEAFTTAARARHNGDDGDDGAHRAKSLAHLGDAHARLGEVERAREAYQRALAVRTAEWSGGDRHRARAALGLGALPHAAGDEAAARAALARARPLAGGDRGLLAEIRRRAGAETLVDRADRLLFAAAGRRPSAAELAAGFGSAALARFALAAYQRRFDEALAAVDALAAPPHADRERAAEFGLDLAADEEGVQDAALPLVLATGAVAPAYRRHLGRLLAEGAEAEEPIRRLAPALFGLLERSGGHHTADTLAEALTEAVPGVAATVFHALGMAAKDRDDTARAADWFARAADLPARPHTAASAAYNLGVTRSRQGRSGAAVHAFTRAEAGFLACDDAARAGKAARGLADLANRRGDQATAWSAWSRAAYQESRARLRKDARARQSLLALADLLTESGAEAAAAAAHRLAGDGDADRPAATASYRWCATFHFAHWIADQGHLALADTLLRKVADGTGSYAAKAALTLGAHAYAAEDATRARTWWQHTLAVGDERRRHEASLNLGQLAKRERDIDEALRWFAPIADSTHPD</sequence>
<keyword evidence="1" id="KW-0802">TPR repeat</keyword>
<reference evidence="2 3" key="1">
    <citation type="submission" date="2019-03" db="EMBL/GenBank/DDBJ databases">
        <title>Draft genome sequences of novel Actinobacteria.</title>
        <authorList>
            <person name="Sahin N."/>
            <person name="Ay H."/>
            <person name="Saygin H."/>
        </authorList>
    </citation>
    <scope>NUCLEOTIDE SEQUENCE [LARGE SCALE GENOMIC DNA]</scope>
    <source>
        <strain evidence="2 3">DSM 41900</strain>
    </source>
</reference>
<dbReference type="Proteomes" id="UP000295345">
    <property type="component" value="Unassembled WGS sequence"/>
</dbReference>
<dbReference type="PROSITE" id="PS50005">
    <property type="entry name" value="TPR"/>
    <property type="match status" value="1"/>
</dbReference>
<dbReference type="InterPro" id="IPR011990">
    <property type="entry name" value="TPR-like_helical_dom_sf"/>
</dbReference>
<dbReference type="AlphaFoldDB" id="A0A4V2XZR2"/>
<dbReference type="Gene3D" id="1.25.40.10">
    <property type="entry name" value="Tetratricopeptide repeat domain"/>
    <property type="match status" value="2"/>
</dbReference>